<proteinExistence type="predicted"/>
<dbReference type="Proteomes" id="UP000886523">
    <property type="component" value="Unassembled WGS sequence"/>
</dbReference>
<evidence type="ECO:0000313" key="3">
    <source>
        <dbReference type="Proteomes" id="UP000886523"/>
    </source>
</evidence>
<reference evidence="2" key="1">
    <citation type="journal article" date="2020" name="Nat. Commun.">
        <title>Large-scale genome sequencing of mycorrhizal fungi provides insights into the early evolution of symbiotic traits.</title>
        <authorList>
            <person name="Miyauchi S."/>
            <person name="Kiss E."/>
            <person name="Kuo A."/>
            <person name="Drula E."/>
            <person name="Kohler A."/>
            <person name="Sanchez-Garcia M."/>
            <person name="Morin E."/>
            <person name="Andreopoulos B."/>
            <person name="Barry K.W."/>
            <person name="Bonito G."/>
            <person name="Buee M."/>
            <person name="Carver A."/>
            <person name="Chen C."/>
            <person name="Cichocki N."/>
            <person name="Clum A."/>
            <person name="Culley D."/>
            <person name="Crous P.W."/>
            <person name="Fauchery L."/>
            <person name="Girlanda M."/>
            <person name="Hayes R.D."/>
            <person name="Keri Z."/>
            <person name="LaButti K."/>
            <person name="Lipzen A."/>
            <person name="Lombard V."/>
            <person name="Magnuson J."/>
            <person name="Maillard F."/>
            <person name="Murat C."/>
            <person name="Nolan M."/>
            <person name="Ohm R.A."/>
            <person name="Pangilinan J."/>
            <person name="Pereira M.F."/>
            <person name="Perotto S."/>
            <person name="Peter M."/>
            <person name="Pfister S."/>
            <person name="Riley R."/>
            <person name="Sitrit Y."/>
            <person name="Stielow J.B."/>
            <person name="Szollosi G."/>
            <person name="Zifcakova L."/>
            <person name="Stursova M."/>
            <person name="Spatafora J.W."/>
            <person name="Tedersoo L."/>
            <person name="Vaario L.M."/>
            <person name="Yamada A."/>
            <person name="Yan M."/>
            <person name="Wang P."/>
            <person name="Xu J."/>
            <person name="Bruns T."/>
            <person name="Baldrian P."/>
            <person name="Vilgalys R."/>
            <person name="Dunand C."/>
            <person name="Henrissat B."/>
            <person name="Grigoriev I.V."/>
            <person name="Hibbett D."/>
            <person name="Nagy L.G."/>
            <person name="Martin F.M."/>
        </authorList>
    </citation>
    <scope>NUCLEOTIDE SEQUENCE</scope>
    <source>
        <strain evidence="2">UP504</strain>
    </source>
</reference>
<comment type="caution">
    <text evidence="2">The sequence shown here is derived from an EMBL/GenBank/DDBJ whole genome shotgun (WGS) entry which is preliminary data.</text>
</comment>
<sequence>MGCSPSRLGLSPRQVEGNGKMRLDSANRSRTPPINSGSSHPQNAPNPSIHDSDYAKIGQRYHTSSRYPAPSLLIESIQSAPPVIQMNFEDVSSHPGGLERPWHPGLDPDLIAVSPRTDLNDGAPHHPAHRSHSLPSSSINFSSLSVQSNLFTHSWHRPSSMALIDLASYIHASANAHVILLKWCKDLKGVPTISYS</sequence>
<dbReference type="EMBL" id="MU128947">
    <property type="protein sequence ID" value="KAF9515750.1"/>
    <property type="molecule type" value="Genomic_DNA"/>
</dbReference>
<name>A0A9P6B1G2_9AGAM</name>
<evidence type="ECO:0000256" key="1">
    <source>
        <dbReference type="SAM" id="MobiDB-lite"/>
    </source>
</evidence>
<accession>A0A9P6B1G2</accession>
<organism evidence="2 3">
    <name type="scientific">Hydnum rufescens UP504</name>
    <dbReference type="NCBI Taxonomy" id="1448309"/>
    <lineage>
        <taxon>Eukaryota</taxon>
        <taxon>Fungi</taxon>
        <taxon>Dikarya</taxon>
        <taxon>Basidiomycota</taxon>
        <taxon>Agaricomycotina</taxon>
        <taxon>Agaricomycetes</taxon>
        <taxon>Cantharellales</taxon>
        <taxon>Hydnaceae</taxon>
        <taxon>Hydnum</taxon>
    </lineage>
</organism>
<evidence type="ECO:0000313" key="2">
    <source>
        <dbReference type="EMBL" id="KAF9515750.1"/>
    </source>
</evidence>
<feature type="compositionally biased region" description="Polar residues" evidence="1">
    <location>
        <begin position="28"/>
        <end position="46"/>
    </location>
</feature>
<protein>
    <submittedName>
        <fullName evidence="2">Uncharacterized protein</fullName>
    </submittedName>
</protein>
<gene>
    <name evidence="2" type="ORF">BS47DRAFT_743785</name>
</gene>
<keyword evidence="3" id="KW-1185">Reference proteome</keyword>
<dbReference type="AlphaFoldDB" id="A0A9P6B1G2"/>
<feature type="region of interest" description="Disordered" evidence="1">
    <location>
        <begin position="1"/>
        <end position="53"/>
    </location>
</feature>